<dbReference type="InterPro" id="IPR013320">
    <property type="entry name" value="ConA-like_dom_sf"/>
</dbReference>
<keyword evidence="1" id="KW-1015">Disulfide bond</keyword>
<feature type="domain" description="TLDc" evidence="4">
    <location>
        <begin position="1241"/>
        <end position="1413"/>
    </location>
</feature>
<gene>
    <name evidence="5" type="ORF">pdam_00013692</name>
</gene>
<dbReference type="FunFam" id="2.60.120.260:FF:000016">
    <property type="entry name" value="Contactin-associated protein-like 4 isoform 1"/>
    <property type="match status" value="1"/>
</dbReference>
<dbReference type="InterPro" id="IPR008979">
    <property type="entry name" value="Galactose-bd-like_sf"/>
</dbReference>
<evidence type="ECO:0000256" key="1">
    <source>
        <dbReference type="ARBA" id="ARBA00023157"/>
    </source>
</evidence>
<dbReference type="InterPro" id="IPR000998">
    <property type="entry name" value="MAM_dom"/>
</dbReference>
<dbReference type="PANTHER" id="PTHR24543">
    <property type="entry name" value="MULTICOPPER OXIDASE-RELATED"/>
    <property type="match status" value="1"/>
</dbReference>
<dbReference type="OrthoDB" id="5978609at2759"/>
<accession>A0A3M6UK13</accession>
<dbReference type="SMART" id="SM00137">
    <property type="entry name" value="MAM"/>
    <property type="match status" value="1"/>
</dbReference>
<feature type="domain" description="TLDc" evidence="4">
    <location>
        <begin position="116"/>
        <end position="299"/>
    </location>
</feature>
<feature type="domain" description="F5/8 type C" evidence="2">
    <location>
        <begin position="539"/>
        <end position="696"/>
    </location>
</feature>
<name>A0A3M6UK13_POCDA</name>
<evidence type="ECO:0000259" key="3">
    <source>
        <dbReference type="PROSITE" id="PS50060"/>
    </source>
</evidence>
<protein>
    <submittedName>
        <fullName evidence="5">Uncharacterized protein</fullName>
    </submittedName>
</protein>
<dbReference type="Pfam" id="PF07534">
    <property type="entry name" value="TLD"/>
    <property type="match status" value="2"/>
</dbReference>
<dbReference type="CDD" id="cd06263">
    <property type="entry name" value="MAM"/>
    <property type="match status" value="1"/>
</dbReference>
<dbReference type="FunFam" id="2.60.120.260:FF:000002">
    <property type="entry name" value="Coagulation factor VIII"/>
    <property type="match status" value="1"/>
</dbReference>
<dbReference type="PROSITE" id="PS50060">
    <property type="entry name" value="MAM_2"/>
    <property type="match status" value="1"/>
</dbReference>
<reference evidence="5 6" key="1">
    <citation type="journal article" date="2018" name="Sci. Rep.">
        <title>Comparative analysis of the Pocillopora damicornis genome highlights role of immune system in coral evolution.</title>
        <authorList>
            <person name="Cunning R."/>
            <person name="Bay R.A."/>
            <person name="Gillette P."/>
            <person name="Baker A.C."/>
            <person name="Traylor-Knowles N."/>
        </authorList>
    </citation>
    <scope>NUCLEOTIDE SEQUENCE [LARGE SCALE GENOMIC DNA]</scope>
    <source>
        <strain evidence="5">RSMAS</strain>
        <tissue evidence="5">Whole animal</tissue>
    </source>
</reference>
<proteinExistence type="predicted"/>
<dbReference type="SMART" id="SM00231">
    <property type="entry name" value="FA58C"/>
    <property type="match status" value="2"/>
</dbReference>
<dbReference type="Pfam" id="PF00754">
    <property type="entry name" value="F5_F8_type_C"/>
    <property type="match status" value="2"/>
</dbReference>
<dbReference type="CDD" id="cd00057">
    <property type="entry name" value="FA58C"/>
    <property type="match status" value="2"/>
</dbReference>
<evidence type="ECO:0000313" key="5">
    <source>
        <dbReference type="EMBL" id="RMX54033.1"/>
    </source>
</evidence>
<dbReference type="Proteomes" id="UP000275408">
    <property type="component" value="Unassembled WGS sequence"/>
</dbReference>
<dbReference type="PROSITE" id="PS50022">
    <property type="entry name" value="FA58C_3"/>
    <property type="match status" value="3"/>
</dbReference>
<feature type="domain" description="F5/8 type C" evidence="2">
    <location>
        <begin position="300"/>
        <end position="436"/>
    </location>
</feature>
<dbReference type="PROSITE" id="PS51886">
    <property type="entry name" value="TLDC"/>
    <property type="match status" value="2"/>
</dbReference>
<dbReference type="SUPFAM" id="SSF49899">
    <property type="entry name" value="Concanavalin A-like lectins/glucanases"/>
    <property type="match status" value="1"/>
</dbReference>
<keyword evidence="6" id="KW-1185">Reference proteome</keyword>
<dbReference type="Gene3D" id="2.60.120.200">
    <property type="match status" value="2"/>
</dbReference>
<dbReference type="SUPFAM" id="SSF49785">
    <property type="entry name" value="Galactose-binding domain-like"/>
    <property type="match status" value="5"/>
</dbReference>
<dbReference type="GO" id="GO:0016020">
    <property type="term" value="C:membrane"/>
    <property type="evidence" value="ECO:0007669"/>
    <property type="project" value="InterPro"/>
</dbReference>
<dbReference type="EMBL" id="RCHS01001343">
    <property type="protein sequence ID" value="RMX54033.1"/>
    <property type="molecule type" value="Genomic_DNA"/>
</dbReference>
<dbReference type="Gene3D" id="2.60.120.260">
    <property type="entry name" value="Galactose-binding domain-like"/>
    <property type="match status" value="4"/>
</dbReference>
<feature type="domain" description="F5/8 type C" evidence="2">
    <location>
        <begin position="700"/>
        <end position="851"/>
    </location>
</feature>
<feature type="domain" description="MAM" evidence="3">
    <location>
        <begin position="1072"/>
        <end position="1221"/>
    </location>
</feature>
<dbReference type="Pfam" id="PF00629">
    <property type="entry name" value="MAM"/>
    <property type="match status" value="1"/>
</dbReference>
<dbReference type="InterPro" id="IPR006571">
    <property type="entry name" value="TLDc_dom"/>
</dbReference>
<comment type="caution">
    <text evidence="5">The sequence shown here is derived from an EMBL/GenBank/DDBJ whole genome shotgun (WGS) entry which is preliminary data.</text>
</comment>
<evidence type="ECO:0000259" key="4">
    <source>
        <dbReference type="PROSITE" id="PS51886"/>
    </source>
</evidence>
<evidence type="ECO:0000313" key="6">
    <source>
        <dbReference type="Proteomes" id="UP000275408"/>
    </source>
</evidence>
<organism evidence="5 6">
    <name type="scientific">Pocillopora damicornis</name>
    <name type="common">Cauliflower coral</name>
    <name type="synonym">Millepora damicornis</name>
    <dbReference type="NCBI Taxonomy" id="46731"/>
    <lineage>
        <taxon>Eukaryota</taxon>
        <taxon>Metazoa</taxon>
        <taxon>Cnidaria</taxon>
        <taxon>Anthozoa</taxon>
        <taxon>Hexacorallia</taxon>
        <taxon>Scleractinia</taxon>
        <taxon>Astrocoeniina</taxon>
        <taxon>Pocilloporidae</taxon>
        <taxon>Pocillopora</taxon>
    </lineage>
</organism>
<dbReference type="SMART" id="SM00584">
    <property type="entry name" value="TLDc"/>
    <property type="match status" value="1"/>
</dbReference>
<sequence>MPVERNHLDNPAPVLRREGLGKSYRAQMTRLMSYIDNIHWSLSSAHGNEIADDSFLWRGKVEGDGVDMDTNTISLQGAGHVTLGRFDDSCPGNPTMCENGFTVSFWMKYGVKFASYILGQNELYHEAIESMMSAVTPSKNKWIRCYHAKSDGFTAHAFHSRCDNKGPTVTLVQVREFVFGGFLDQNWGGPEGTRAISSNSAFLFSIKNAFGLKPFKVNVKENHKQAAALNDPTSGPVFGQDDLRVTFDNKSIPLYGVSHIGQAYDLPQGYNNTYQVDGAGLFAETSIFTWDDLEVFYYNVPHASLGVSNPATVQNSEFSSSSEKFFLTYSAEDARGGSEWCAYYDDEHQWLEAIISYDVPNDRQSFELKAKDDVKPGITYYLLNSSTDGKIWNALNMGKKIGVGKTFHYEKKLPYVRFIPESWNSNICMKVNIHATNNDKKGSDKEQDRYHVSSYYLSYLHEDDGKATNYTENGNLKIFEGNWDGSTVVKNAILNPFTTQSLTFHIVGSRSNECCLRVEIYGPKSLPSLCRVSLHLVECKQPLGMENGAISDAQITGSSWVTPYEAYKPSRARLNIRHSKEPYMAGGWVASSQDADPWLQVHLGNETFKVTRVATQGRHSYNEWVKNYKLQYSQDGVNFNYYKARGQTNDKVFKGKEDSDIVAYSDLDPPIRARFIRFRPTAWHGNATMRVELFGCPSDCSPKPLGMENGTIFDSQLTASSSSGSNVSAKYARLNYPRGGAWVSNPHSGQWLQIDLLDYHTSVTSVATQGRSLGYRNQWVTTYKLQFNNLDHSFKYFKEEGKTEDKIFAGNTDGKSTVSHDLNPPITARYIRFLPITYHGWIAMRVELYHGCGQANEAQDDTIISWRDTNSISEEKAFEFKQVNDLFKPLYQLSVTSENETYTLNIPKVPITWHHVTFTWSKAWGLKYYQDGALVAETGRSEKSISVTEEGTNGFNAAFKRKTEQYDRANSSRMVVDGDFNSWSELGRVQKTWWKVDLGREGLVTGVRFVLKLASNGSNIESSLNVIIVRETGKIKESLCATFNIGYIVENEVAYKVSSCGTPLLGRFVRVEMTMEVQSTGFIYINTTSPRVKGEKARMMTRYILPRYNCLSFSYHIYGSHIGRLNVYFKSYESSEILLWRLHKAQSNNWHHGEILIQTNDTFQFKRDLLMYIMMALRKPYHLAASETSINAIQDRIVGNGNEGDLAIDNVMFTTNSNCSITPHAANPSLMQGFRSDIIGHIPAYQARLESWLTSVNFHGKLWKPCYSAAKDGWDSSIFHEKCDGKGATLTIARFNNTIFGGFTDHSWGSYPEGYRISTQSFLFRFEKKIGQPFENQVLGIKQVHKLIQWRKDRGPVFGVEELVITSNMKQATTSNLTNYTHPSGSDKNGSSTEYLLGERFVSLHAVEVLAIGDTLCQSQCPLYQYCDEVMGWCKWDSALKEARFCGIVSKFGFWSPLSNLGFWTLVSDFGFKSLVFDFGFGH</sequence>
<dbReference type="PROSITE" id="PS01286">
    <property type="entry name" value="FA58C_2"/>
    <property type="match status" value="1"/>
</dbReference>
<evidence type="ECO:0000259" key="2">
    <source>
        <dbReference type="PROSITE" id="PS50022"/>
    </source>
</evidence>
<dbReference type="InterPro" id="IPR000421">
    <property type="entry name" value="FA58C"/>
</dbReference>